<sequence length="732" mass="81657">MELTLSNPSIPLNVLTTVVLGQLQSKVQLVNGPTTSLKVDDSTKLTGDVNVTRYLIRSNNLLNEQQSVNQREASLVDALLLKDASIAADLVKQRQHSFLVSDNASLVDYLAWSVLSGTLQEQEYVAAVQATQVIQDTIALQQKAISDAANAANATPAVSIPGCDPTTNPLDIFRIRIATQLSSVTNIDPATIYRAIDIPRQLDHGDFALALPRLRVKGNPAQLAKEWAAAFVPVDDYILEATPIGPFLNYRINTRLLIKHTLELASARVEAFGANASGAGKKAIVEFSSPNIAKPFHAGHLRSTIIGSFIRNVYAANGWDVIAMNYLGDWGKQYGLLAIGYSRHGCEQKLLEDPIKHLYDVYVQINRDAEDEPTIHDEARAYFKKMEDGDESALALWRRFRDLSIVKYQEVYGRLNIEFDVYSGESQVGKGMEEAMAMLESTGLLQESQGAKVIDLEKYKLGVSVVQKSDGTTLYITRDIGAAKERYERYKFDKMIYVVAAQQDLHLKQLFKTLELMGFDWADRVEHVNFGMVQGMSTRKGTVVFLEDILDEAQEVMHDQMRKNEAKYAEIPEPLRVADEIGISGVKIQDNAARRVKNYAFDRNRMFSFEGDTGPYIQYAHARLCSIERKSGLKVNLDADTNLLTEEGALNIMRTVAQYPDLVKSLMNAYEPCNVVTYALNLSHDISAVFDTLWVRGTEPAVADARLLMYWCARVTLGNAMRLLGLRPLERM</sequence>
<dbReference type="PROSITE" id="PS00178">
    <property type="entry name" value="AA_TRNA_LIGASE_I"/>
    <property type="match status" value="1"/>
</dbReference>
<keyword evidence="4 10" id="KW-0547">Nucleotide-binding</keyword>
<dbReference type="EC" id="6.1.1.19" evidence="2"/>
<dbReference type="GO" id="GO:0006420">
    <property type="term" value="P:arginyl-tRNA aminoacylation"/>
    <property type="evidence" value="ECO:0007669"/>
    <property type="project" value="InterPro"/>
</dbReference>
<reference evidence="13 14" key="1">
    <citation type="submission" date="2016-07" db="EMBL/GenBank/DDBJ databases">
        <title>Pervasive Adenine N6-methylation of Active Genes in Fungi.</title>
        <authorList>
            <consortium name="DOE Joint Genome Institute"/>
            <person name="Mondo S.J."/>
            <person name="Dannebaum R.O."/>
            <person name="Kuo R.C."/>
            <person name="Labutti K."/>
            <person name="Haridas S."/>
            <person name="Kuo A."/>
            <person name="Salamov A."/>
            <person name="Ahrendt S.R."/>
            <person name="Lipzen A."/>
            <person name="Sullivan W."/>
            <person name="Andreopoulos W.B."/>
            <person name="Clum A."/>
            <person name="Lindquist E."/>
            <person name="Daum C."/>
            <person name="Ramamoorthy G.K."/>
            <person name="Gryganskyi A."/>
            <person name="Culley D."/>
            <person name="Magnuson J.K."/>
            <person name="James T.Y."/>
            <person name="O'Malley M.A."/>
            <person name="Stajich J.E."/>
            <person name="Spatafora J.W."/>
            <person name="Visel A."/>
            <person name="Grigoriev I.V."/>
        </authorList>
    </citation>
    <scope>NUCLEOTIDE SEQUENCE [LARGE SCALE GENOMIC DNA]</scope>
    <source>
        <strain evidence="13 14">NRRL 1336</strain>
    </source>
</reference>
<dbReference type="InterPro" id="IPR005148">
    <property type="entry name" value="Arg-tRNA-synth_N"/>
</dbReference>
<dbReference type="Gene3D" id="3.30.1360.70">
    <property type="entry name" value="Arginyl tRNA synthetase N-terminal domain"/>
    <property type="match status" value="1"/>
</dbReference>
<feature type="domain" description="DALR anticodon binding" evidence="11">
    <location>
        <begin position="617"/>
        <end position="732"/>
    </location>
</feature>
<dbReference type="GO" id="GO:0005524">
    <property type="term" value="F:ATP binding"/>
    <property type="evidence" value="ECO:0007669"/>
    <property type="project" value="UniProtKB-KW"/>
</dbReference>
<evidence type="ECO:0000256" key="8">
    <source>
        <dbReference type="ARBA" id="ARBA00033033"/>
    </source>
</evidence>
<dbReference type="SUPFAM" id="SSF52374">
    <property type="entry name" value="Nucleotidylyl transferase"/>
    <property type="match status" value="1"/>
</dbReference>
<name>A0A1X2J324_9FUNG</name>
<keyword evidence="5 10" id="KW-0067">ATP-binding</keyword>
<dbReference type="Pfam" id="PF05746">
    <property type="entry name" value="DALR_1"/>
    <property type="match status" value="1"/>
</dbReference>
<keyword evidence="3 10" id="KW-0436">Ligase</keyword>
<dbReference type="InterPro" id="IPR001412">
    <property type="entry name" value="aa-tRNA-synth_I_CS"/>
</dbReference>
<evidence type="ECO:0000313" key="14">
    <source>
        <dbReference type="Proteomes" id="UP000193560"/>
    </source>
</evidence>
<protein>
    <recommendedName>
        <fullName evidence="2">arginine--tRNA ligase</fullName>
        <ecNumber evidence="2">6.1.1.19</ecNumber>
    </recommendedName>
    <alternativeName>
        <fullName evidence="8">Arginyl-tRNA synthetase</fullName>
    </alternativeName>
</protein>
<evidence type="ECO:0000256" key="3">
    <source>
        <dbReference type="ARBA" id="ARBA00022598"/>
    </source>
</evidence>
<dbReference type="STRING" id="90262.A0A1X2J324"/>
<dbReference type="Pfam" id="PF00750">
    <property type="entry name" value="tRNA-synt_1d"/>
    <property type="match status" value="1"/>
</dbReference>
<dbReference type="Gene3D" id="3.40.50.620">
    <property type="entry name" value="HUPs"/>
    <property type="match status" value="1"/>
</dbReference>
<comment type="catalytic activity">
    <reaction evidence="9">
        <text>tRNA(Arg) + L-arginine + ATP = L-arginyl-tRNA(Arg) + AMP + diphosphate</text>
        <dbReference type="Rhea" id="RHEA:20301"/>
        <dbReference type="Rhea" id="RHEA-COMP:9658"/>
        <dbReference type="Rhea" id="RHEA-COMP:9673"/>
        <dbReference type="ChEBI" id="CHEBI:30616"/>
        <dbReference type="ChEBI" id="CHEBI:32682"/>
        <dbReference type="ChEBI" id="CHEBI:33019"/>
        <dbReference type="ChEBI" id="CHEBI:78442"/>
        <dbReference type="ChEBI" id="CHEBI:78513"/>
        <dbReference type="ChEBI" id="CHEBI:456215"/>
        <dbReference type="EC" id="6.1.1.19"/>
    </reaction>
</comment>
<evidence type="ECO:0000256" key="10">
    <source>
        <dbReference type="RuleBase" id="RU363038"/>
    </source>
</evidence>
<dbReference type="InterPro" id="IPR001278">
    <property type="entry name" value="Arg-tRNA-ligase"/>
</dbReference>
<proteinExistence type="inferred from homology"/>
<evidence type="ECO:0000256" key="1">
    <source>
        <dbReference type="ARBA" id="ARBA00005594"/>
    </source>
</evidence>
<evidence type="ECO:0000256" key="4">
    <source>
        <dbReference type="ARBA" id="ARBA00022741"/>
    </source>
</evidence>
<dbReference type="OrthoDB" id="68056at2759"/>
<dbReference type="CDD" id="cd00671">
    <property type="entry name" value="ArgRS_core"/>
    <property type="match status" value="1"/>
</dbReference>
<dbReference type="GO" id="GO:0005739">
    <property type="term" value="C:mitochondrion"/>
    <property type="evidence" value="ECO:0007669"/>
    <property type="project" value="TreeGrafter"/>
</dbReference>
<evidence type="ECO:0000256" key="9">
    <source>
        <dbReference type="ARBA" id="ARBA00049339"/>
    </source>
</evidence>
<dbReference type="Pfam" id="PF03485">
    <property type="entry name" value="Arg_tRNA_synt_N"/>
    <property type="match status" value="1"/>
</dbReference>
<dbReference type="NCBIfam" id="TIGR00456">
    <property type="entry name" value="argS"/>
    <property type="match status" value="1"/>
</dbReference>
<feature type="domain" description="Arginyl tRNA synthetase N-terminal" evidence="12">
    <location>
        <begin position="171"/>
        <end position="252"/>
    </location>
</feature>
<keyword evidence="6 10" id="KW-0648">Protein biosynthesis</keyword>
<dbReference type="PANTHER" id="PTHR11956:SF11">
    <property type="entry name" value="ARGININE--TRNA LIGASE, MITOCHONDRIAL-RELATED"/>
    <property type="match status" value="1"/>
</dbReference>
<dbReference type="InterPro" id="IPR035684">
    <property type="entry name" value="ArgRS_core"/>
</dbReference>
<dbReference type="PRINTS" id="PR01038">
    <property type="entry name" value="TRNASYNTHARG"/>
</dbReference>
<comment type="caution">
    <text evidence="13">The sequence shown here is derived from an EMBL/GenBank/DDBJ whole genome shotgun (WGS) entry which is preliminary data.</text>
</comment>
<dbReference type="InterPro" id="IPR008909">
    <property type="entry name" value="DALR_anticod-bd"/>
</dbReference>
<dbReference type="Proteomes" id="UP000193560">
    <property type="component" value="Unassembled WGS sequence"/>
</dbReference>
<dbReference type="SMART" id="SM00836">
    <property type="entry name" value="DALR_1"/>
    <property type="match status" value="1"/>
</dbReference>
<evidence type="ECO:0000256" key="7">
    <source>
        <dbReference type="ARBA" id="ARBA00023146"/>
    </source>
</evidence>
<dbReference type="InterPro" id="IPR014729">
    <property type="entry name" value="Rossmann-like_a/b/a_fold"/>
</dbReference>
<dbReference type="SUPFAM" id="SSF55190">
    <property type="entry name" value="Arginyl-tRNA synthetase (ArgRS), N-terminal 'additional' domain"/>
    <property type="match status" value="1"/>
</dbReference>
<dbReference type="AlphaFoldDB" id="A0A1X2J324"/>
<evidence type="ECO:0000259" key="11">
    <source>
        <dbReference type="SMART" id="SM00836"/>
    </source>
</evidence>
<evidence type="ECO:0000256" key="5">
    <source>
        <dbReference type="ARBA" id="ARBA00022840"/>
    </source>
</evidence>
<keyword evidence="14" id="KW-1185">Reference proteome</keyword>
<dbReference type="GO" id="GO:0032543">
    <property type="term" value="P:mitochondrial translation"/>
    <property type="evidence" value="ECO:0007669"/>
    <property type="project" value="TreeGrafter"/>
</dbReference>
<accession>A0A1X2J324</accession>
<evidence type="ECO:0000256" key="2">
    <source>
        <dbReference type="ARBA" id="ARBA00012837"/>
    </source>
</evidence>
<keyword evidence="7 10" id="KW-0030">Aminoacyl-tRNA synthetase</keyword>
<dbReference type="FunFam" id="1.10.730.10:FF:000006">
    <property type="entry name" value="Arginyl-tRNA synthetase 2, mitochondrial"/>
    <property type="match status" value="1"/>
</dbReference>
<dbReference type="Gene3D" id="1.10.730.10">
    <property type="entry name" value="Isoleucyl-tRNA Synthetase, Domain 1"/>
    <property type="match status" value="1"/>
</dbReference>
<dbReference type="InterPro" id="IPR036695">
    <property type="entry name" value="Arg-tRNA-synth_N_sf"/>
</dbReference>
<comment type="similarity">
    <text evidence="1 10">Belongs to the class-I aminoacyl-tRNA synthetase family.</text>
</comment>
<dbReference type="PANTHER" id="PTHR11956">
    <property type="entry name" value="ARGINYL-TRNA SYNTHETASE"/>
    <property type="match status" value="1"/>
</dbReference>
<organism evidence="13 14">
    <name type="scientific">Absidia repens</name>
    <dbReference type="NCBI Taxonomy" id="90262"/>
    <lineage>
        <taxon>Eukaryota</taxon>
        <taxon>Fungi</taxon>
        <taxon>Fungi incertae sedis</taxon>
        <taxon>Mucoromycota</taxon>
        <taxon>Mucoromycotina</taxon>
        <taxon>Mucoromycetes</taxon>
        <taxon>Mucorales</taxon>
        <taxon>Cunninghamellaceae</taxon>
        <taxon>Absidia</taxon>
    </lineage>
</organism>
<evidence type="ECO:0000313" key="13">
    <source>
        <dbReference type="EMBL" id="ORZ26210.1"/>
    </source>
</evidence>
<dbReference type="CDD" id="cd07956">
    <property type="entry name" value="Anticodon_Ia_Arg"/>
    <property type="match status" value="1"/>
</dbReference>
<dbReference type="SMART" id="SM01016">
    <property type="entry name" value="Arg_tRNA_synt_N"/>
    <property type="match status" value="1"/>
</dbReference>
<evidence type="ECO:0000259" key="12">
    <source>
        <dbReference type="SMART" id="SM01016"/>
    </source>
</evidence>
<dbReference type="EMBL" id="MCGE01000001">
    <property type="protein sequence ID" value="ORZ26210.1"/>
    <property type="molecule type" value="Genomic_DNA"/>
</dbReference>
<dbReference type="SUPFAM" id="SSF47323">
    <property type="entry name" value="Anticodon-binding domain of a subclass of class I aminoacyl-tRNA synthetases"/>
    <property type="match status" value="1"/>
</dbReference>
<dbReference type="InterPro" id="IPR009080">
    <property type="entry name" value="tRNAsynth_Ia_anticodon-bd"/>
</dbReference>
<gene>
    <name evidence="13" type="ORF">BCR42DRAFT_364889</name>
</gene>
<evidence type="ECO:0000256" key="6">
    <source>
        <dbReference type="ARBA" id="ARBA00022917"/>
    </source>
</evidence>
<dbReference type="FunFam" id="3.40.50.620:FF:000058">
    <property type="entry name" value="Mitochondrial arginyl-tRNA synthetase"/>
    <property type="match status" value="1"/>
</dbReference>
<dbReference type="GO" id="GO:0004814">
    <property type="term" value="F:arginine-tRNA ligase activity"/>
    <property type="evidence" value="ECO:0007669"/>
    <property type="project" value="UniProtKB-EC"/>
</dbReference>